<dbReference type="InterPro" id="IPR050116">
    <property type="entry name" value="DNA_polymerase-Y"/>
</dbReference>
<dbReference type="EC" id="2.7.7.7" evidence="3"/>
<dbReference type="GO" id="GO:0003887">
    <property type="term" value="F:DNA-directed DNA polymerase activity"/>
    <property type="evidence" value="ECO:0007669"/>
    <property type="project" value="UniProtKB-EC"/>
</dbReference>
<dbReference type="Gene3D" id="3.30.70.270">
    <property type="match status" value="1"/>
</dbReference>
<dbReference type="GO" id="GO:0006281">
    <property type="term" value="P:DNA repair"/>
    <property type="evidence" value="ECO:0007669"/>
    <property type="project" value="InterPro"/>
</dbReference>
<evidence type="ECO:0000313" key="4">
    <source>
        <dbReference type="Proteomes" id="UP000321816"/>
    </source>
</evidence>
<dbReference type="Pfam" id="PF00817">
    <property type="entry name" value="IMS"/>
    <property type="match status" value="1"/>
</dbReference>
<dbReference type="EMBL" id="CP144914">
    <property type="protein sequence ID" value="WWD78808.1"/>
    <property type="molecule type" value="Genomic_DNA"/>
</dbReference>
<dbReference type="AlphaFoldDB" id="A0A5C7FFJ8"/>
<dbReference type="Gene3D" id="3.40.1170.60">
    <property type="match status" value="1"/>
</dbReference>
<sequence>MTKTIFLLDMQSFFASVEQQKHGLSSSCPLVVSGDPSRPSGVILAACPLAKKAGVKNGERLREARLKCPHLTVVPPHMQDYLNYSVKITKLLESITDLVEPYSIDEQFMDVTGSSLLFGSAEETAHYAQQLITSTLGLRSRIGIGENKVLAKMACDIFAKKNESGIYTLSSSQVSSELWPLPIEKLFRAGGKMSHHLRMRGIQTIGDFANMKAETVRRLWGVHGQVLWMNARGVDYSPVSTETLQGRKAIGSGMTLPYEYVQIRDIHTVLLELCEEVCRRARKASLSGQTVSLGISSPRGGFHRQRTRQQATNVTMEMFDTVMGIFYEYWERIPVRRIHVSLSSLYADEYLQLNLFEEEKKQSSRHQLGFTMDALNDKYGTSSVIRASSLLDKAQAKERAARIGGHYK</sequence>
<dbReference type="GO" id="GO:0005829">
    <property type="term" value="C:cytosol"/>
    <property type="evidence" value="ECO:0007669"/>
    <property type="project" value="TreeGrafter"/>
</dbReference>
<keyword evidence="3" id="KW-0548">Nucleotidyltransferase</keyword>
<dbReference type="PROSITE" id="PS50173">
    <property type="entry name" value="UMUC"/>
    <property type="match status" value="1"/>
</dbReference>
<accession>A0A5C7FFJ8</accession>
<reference evidence="3 4" key="1">
    <citation type="submission" date="2024-01" db="EMBL/GenBank/DDBJ databases">
        <title>Complete Genome Sequence of Alkalicoccus halolimnae BZ-SZ-XJ29T, a Moderately Halophilic Bacterium Isolated from a Salt Lake.</title>
        <authorList>
            <person name="Zhao B."/>
        </authorList>
    </citation>
    <scope>NUCLEOTIDE SEQUENCE [LARGE SCALE GENOMIC DNA]</scope>
    <source>
        <strain evidence="3 4">BZ-SZ-XJ29</strain>
    </source>
</reference>
<keyword evidence="4" id="KW-1185">Reference proteome</keyword>
<gene>
    <name evidence="3" type="ORF">FTX54_010250</name>
</gene>
<evidence type="ECO:0000259" key="2">
    <source>
        <dbReference type="PROSITE" id="PS50173"/>
    </source>
</evidence>
<feature type="domain" description="UmuC" evidence="2">
    <location>
        <begin position="5"/>
        <end position="190"/>
    </location>
</feature>
<dbReference type="OrthoDB" id="9808813at2"/>
<evidence type="ECO:0000256" key="1">
    <source>
        <dbReference type="ARBA" id="ARBA00010945"/>
    </source>
</evidence>
<evidence type="ECO:0000313" key="3">
    <source>
        <dbReference type="EMBL" id="WWD78808.1"/>
    </source>
</evidence>
<protein>
    <submittedName>
        <fullName evidence="3">DNA polymerase IV</fullName>
        <ecNumber evidence="3">2.7.7.7</ecNumber>
    </submittedName>
</protein>
<dbReference type="CDD" id="cd01700">
    <property type="entry name" value="PolY_Pol_V_umuC"/>
    <property type="match status" value="1"/>
</dbReference>
<dbReference type="GO" id="GO:0003684">
    <property type="term" value="F:damaged DNA binding"/>
    <property type="evidence" value="ECO:0007669"/>
    <property type="project" value="InterPro"/>
</dbReference>
<dbReference type="InterPro" id="IPR036775">
    <property type="entry name" value="DNA_pol_Y-fam_lit_finger_sf"/>
</dbReference>
<keyword evidence="3" id="KW-0808">Transferase</keyword>
<name>A0A5C7FFJ8_9BACI</name>
<dbReference type="GO" id="GO:0009432">
    <property type="term" value="P:SOS response"/>
    <property type="evidence" value="ECO:0007669"/>
    <property type="project" value="TreeGrafter"/>
</dbReference>
<comment type="similarity">
    <text evidence="1">Belongs to the DNA polymerase type-Y family.</text>
</comment>
<dbReference type="Gene3D" id="3.30.1490.100">
    <property type="entry name" value="DNA polymerase, Y-family, little finger domain"/>
    <property type="match status" value="1"/>
</dbReference>
<dbReference type="GO" id="GO:0042276">
    <property type="term" value="P:error-prone translesion synthesis"/>
    <property type="evidence" value="ECO:0007669"/>
    <property type="project" value="TreeGrafter"/>
</dbReference>
<dbReference type="InterPro" id="IPR043502">
    <property type="entry name" value="DNA/RNA_pol_sf"/>
</dbReference>
<dbReference type="KEGG" id="ahal:FTX54_010250"/>
<organism evidence="3 4">
    <name type="scientific">Alkalicoccus halolimnae</name>
    <dbReference type="NCBI Taxonomy" id="1667239"/>
    <lineage>
        <taxon>Bacteria</taxon>
        <taxon>Bacillati</taxon>
        <taxon>Bacillota</taxon>
        <taxon>Bacilli</taxon>
        <taxon>Bacillales</taxon>
        <taxon>Bacillaceae</taxon>
        <taxon>Alkalicoccus</taxon>
    </lineage>
</organism>
<dbReference type="InterPro" id="IPR017961">
    <property type="entry name" value="DNA_pol_Y-fam_little_finger"/>
</dbReference>
<proteinExistence type="inferred from homology"/>
<dbReference type="InterPro" id="IPR043128">
    <property type="entry name" value="Rev_trsase/Diguanyl_cyclase"/>
</dbReference>
<dbReference type="PANTHER" id="PTHR11076:SF35">
    <property type="entry name" value="DNA REPAIR PROTEIN HOMOLOG YOBH"/>
    <property type="match status" value="1"/>
</dbReference>
<dbReference type="Gene3D" id="1.10.150.20">
    <property type="entry name" value="5' to 3' exonuclease, C-terminal subdomain"/>
    <property type="match status" value="1"/>
</dbReference>
<dbReference type="RefSeq" id="WP_147805304.1">
    <property type="nucleotide sequence ID" value="NZ_CP144914.1"/>
</dbReference>
<dbReference type="PANTHER" id="PTHR11076">
    <property type="entry name" value="DNA REPAIR POLYMERASE UMUC / TRANSFERASE FAMILY MEMBER"/>
    <property type="match status" value="1"/>
</dbReference>
<dbReference type="NCBIfam" id="NF002848">
    <property type="entry name" value="PRK03103.1"/>
    <property type="match status" value="1"/>
</dbReference>
<dbReference type="SUPFAM" id="SSF100879">
    <property type="entry name" value="Lesion bypass DNA polymerase (Y-family), little finger domain"/>
    <property type="match status" value="1"/>
</dbReference>
<dbReference type="InterPro" id="IPR001126">
    <property type="entry name" value="UmuC"/>
</dbReference>
<dbReference type="SUPFAM" id="SSF56672">
    <property type="entry name" value="DNA/RNA polymerases"/>
    <property type="match status" value="1"/>
</dbReference>
<dbReference type="Pfam" id="PF11799">
    <property type="entry name" value="IMS_C"/>
    <property type="match status" value="1"/>
</dbReference>
<dbReference type="Proteomes" id="UP000321816">
    <property type="component" value="Chromosome"/>
</dbReference>